<protein>
    <submittedName>
        <fullName evidence="1">Uncharacterized protein</fullName>
    </submittedName>
</protein>
<evidence type="ECO:0000313" key="2">
    <source>
        <dbReference type="Proteomes" id="UP001054945"/>
    </source>
</evidence>
<keyword evidence="2" id="KW-1185">Reference proteome</keyword>
<proteinExistence type="predicted"/>
<reference evidence="1 2" key="1">
    <citation type="submission" date="2021-06" db="EMBL/GenBank/DDBJ databases">
        <title>Caerostris extrusa draft genome.</title>
        <authorList>
            <person name="Kono N."/>
            <person name="Arakawa K."/>
        </authorList>
    </citation>
    <scope>NUCLEOTIDE SEQUENCE [LARGE SCALE GENOMIC DNA]</scope>
</reference>
<dbReference type="EMBL" id="BPLR01004847">
    <property type="protein sequence ID" value="GIX98016.1"/>
    <property type="molecule type" value="Genomic_DNA"/>
</dbReference>
<name>A0AAV4PPC6_CAEEX</name>
<comment type="caution">
    <text evidence="1">The sequence shown here is derived from an EMBL/GenBank/DDBJ whole genome shotgun (WGS) entry which is preliminary data.</text>
</comment>
<accession>A0AAV4PPC6</accession>
<sequence length="109" mass="12438">MQYDWQRKSLKIGISFCHLPLTIDELKVICIAVAVSKSSTKQPTPLLNFLKVVEIYSNTTHLDMKAAIEAEDMFFSVYVVKDSIMIVQLDNYHVNISNVLEIMQQKTAT</sequence>
<organism evidence="1 2">
    <name type="scientific">Caerostris extrusa</name>
    <name type="common">Bark spider</name>
    <name type="synonym">Caerostris bankana</name>
    <dbReference type="NCBI Taxonomy" id="172846"/>
    <lineage>
        <taxon>Eukaryota</taxon>
        <taxon>Metazoa</taxon>
        <taxon>Ecdysozoa</taxon>
        <taxon>Arthropoda</taxon>
        <taxon>Chelicerata</taxon>
        <taxon>Arachnida</taxon>
        <taxon>Araneae</taxon>
        <taxon>Araneomorphae</taxon>
        <taxon>Entelegynae</taxon>
        <taxon>Araneoidea</taxon>
        <taxon>Araneidae</taxon>
        <taxon>Caerostris</taxon>
    </lineage>
</organism>
<dbReference type="AlphaFoldDB" id="A0AAV4PPC6"/>
<gene>
    <name evidence="1" type="ORF">CEXT_56281</name>
</gene>
<evidence type="ECO:0000313" key="1">
    <source>
        <dbReference type="EMBL" id="GIX98016.1"/>
    </source>
</evidence>
<dbReference type="Proteomes" id="UP001054945">
    <property type="component" value="Unassembled WGS sequence"/>
</dbReference>